<keyword evidence="19" id="KW-1185">Reference proteome</keyword>
<dbReference type="Pfam" id="PF00533">
    <property type="entry name" value="BRCT"/>
    <property type="match status" value="1"/>
</dbReference>
<dbReference type="Ensembl" id="ENSSFAT00005006582.1">
    <property type="protein sequence ID" value="ENSSFAP00005006259.1"/>
    <property type="gene ID" value="ENSSFAG00005003431.1"/>
</dbReference>
<feature type="compositionally biased region" description="Acidic residues" evidence="15">
    <location>
        <begin position="414"/>
        <end position="439"/>
    </location>
</feature>
<dbReference type="Pfam" id="PF01834">
    <property type="entry name" value="XRCC1_N"/>
    <property type="match status" value="1"/>
</dbReference>
<dbReference type="Gene3D" id="3.40.50.10190">
    <property type="entry name" value="BRCT domain"/>
    <property type="match status" value="2"/>
</dbReference>
<dbReference type="InterPro" id="IPR036420">
    <property type="entry name" value="BRCT_dom_sf"/>
</dbReference>
<evidence type="ECO:0000256" key="12">
    <source>
        <dbReference type="ARBA" id="ARBA00064453"/>
    </source>
</evidence>
<feature type="domain" description="BRCT" evidence="16">
    <location>
        <begin position="482"/>
        <end position="573"/>
    </location>
</feature>
<dbReference type="InterPro" id="IPR001357">
    <property type="entry name" value="BRCT_dom"/>
</dbReference>
<dbReference type="GO" id="GO:0005634">
    <property type="term" value="C:nucleus"/>
    <property type="evidence" value="ECO:0007669"/>
    <property type="project" value="UniProtKB-SubCell"/>
</dbReference>
<dbReference type="Ensembl" id="ENSSFAT00005005224.1">
    <property type="protein sequence ID" value="ENSSFAP00005004926.1"/>
    <property type="gene ID" value="ENSSFAG00005003126.1"/>
</dbReference>
<keyword evidence="3" id="KW-0158">Chromosome</keyword>
<evidence type="ECO:0000256" key="8">
    <source>
        <dbReference type="ARBA" id="ARBA00022843"/>
    </source>
</evidence>
<feature type="compositionally biased region" description="Basic and acidic residues" evidence="15">
    <location>
        <begin position="216"/>
        <end position="225"/>
    </location>
</feature>
<feature type="compositionally biased region" description="Low complexity" evidence="15">
    <location>
        <begin position="178"/>
        <end position="191"/>
    </location>
</feature>
<dbReference type="CDD" id="cd17707">
    <property type="entry name" value="BRCT_XRCC1_rpt2"/>
    <property type="match status" value="1"/>
</dbReference>
<proteinExistence type="predicted"/>
<evidence type="ECO:0000256" key="9">
    <source>
        <dbReference type="ARBA" id="ARBA00023204"/>
    </source>
</evidence>
<keyword evidence="8" id="KW-0832">Ubl conjugation</keyword>
<dbReference type="SUPFAM" id="SSF52113">
    <property type="entry name" value="BRCT domain"/>
    <property type="match status" value="2"/>
</dbReference>
<evidence type="ECO:0000256" key="7">
    <source>
        <dbReference type="ARBA" id="ARBA00022763"/>
    </source>
</evidence>
<evidence type="ECO:0000313" key="17">
    <source>
        <dbReference type="Ensembl" id="ENSSFAP00005004926.1"/>
    </source>
</evidence>
<feature type="compositionally biased region" description="Basic and acidic residues" evidence="15">
    <location>
        <begin position="264"/>
        <end position="275"/>
    </location>
</feature>
<keyword evidence="10" id="KW-0539">Nucleus</keyword>
<evidence type="ECO:0000256" key="15">
    <source>
        <dbReference type="SAM" id="MobiDB-lite"/>
    </source>
</evidence>
<dbReference type="FunFam" id="3.40.50.10190:FF:000008">
    <property type="entry name" value="X-ray repair cross complementing 1"/>
    <property type="match status" value="1"/>
</dbReference>
<name>A0A672G5A8_SALFA</name>
<keyword evidence="6" id="KW-0677">Repeat</keyword>
<dbReference type="InterPro" id="IPR045080">
    <property type="entry name" value="BRCT_XRCC1_rpt1"/>
</dbReference>
<evidence type="ECO:0000256" key="2">
    <source>
        <dbReference type="ARBA" id="ARBA00004286"/>
    </source>
</evidence>
<evidence type="ECO:0000313" key="18">
    <source>
        <dbReference type="Ensembl" id="ENSSFAP00005006259.1"/>
    </source>
</evidence>
<gene>
    <name evidence="18" type="primary">LOC115397382</name>
    <name evidence="17" type="synonym">LOC115397323</name>
</gene>
<dbReference type="AlphaFoldDB" id="A0A672G5A8"/>
<dbReference type="GO" id="GO:0006303">
    <property type="term" value="P:double-strand break repair via nonhomologous end joining"/>
    <property type="evidence" value="ECO:0007669"/>
    <property type="project" value="InterPro"/>
</dbReference>
<evidence type="ECO:0000256" key="4">
    <source>
        <dbReference type="ARBA" id="ARBA00022499"/>
    </source>
</evidence>
<dbReference type="FunFam" id="2.60.120.260:FF:000025">
    <property type="entry name" value="DNA repair protein XRCC1 isoform X1"/>
    <property type="match status" value="1"/>
</dbReference>
<feature type="domain" description="BRCT" evidence="16">
    <location>
        <begin position="288"/>
        <end position="376"/>
    </location>
</feature>
<dbReference type="SUPFAM" id="SSF49785">
    <property type="entry name" value="Galactose-binding domain-like"/>
    <property type="match status" value="1"/>
</dbReference>
<dbReference type="InterPro" id="IPR002706">
    <property type="entry name" value="Xrcc1_N"/>
</dbReference>
<evidence type="ECO:0000259" key="16">
    <source>
        <dbReference type="PROSITE" id="PS50172"/>
    </source>
</evidence>
<comment type="function">
    <text evidence="11">Scaffold protein involved in DNA single-strand break repair by mediating the assembly of DNA break repair protein complexes. Negatively regulates ADP-ribosyltransferase activity of PARP1 during base-excision repair in order to prevent excessive PARP1 activity. Recognizes and binds poly-ADP-ribose chains: specifically binds auto-poly-ADP-ribosylated PARP1, limiting its activity.</text>
</comment>
<dbReference type="PROSITE" id="PS50172">
    <property type="entry name" value="BRCT"/>
    <property type="match status" value="2"/>
</dbReference>
<dbReference type="FunFam" id="3.40.50.10190:FF:000012">
    <property type="entry name" value="X-ray repair cross complementing 1"/>
    <property type="match status" value="1"/>
</dbReference>
<comment type="subcellular location">
    <subcellularLocation>
        <location evidence="2">Chromosome</location>
    </subcellularLocation>
    <subcellularLocation>
        <location evidence="1">Nucleus</location>
    </subcellularLocation>
</comment>
<evidence type="ECO:0000256" key="1">
    <source>
        <dbReference type="ARBA" id="ARBA00004123"/>
    </source>
</evidence>
<comment type="subunit">
    <text evidence="12">Homodimer. Interacts with polynucleotide kinase (PNK), DNA polymerase-beta (POLB) and DNA ligase III (LIG3). Interacts with APTX and APLF. Interacts with APEX1; the interaction is induced by SIRT1 and increases with the acetylated form of APEX1. Interacts with (poly-ADP-ribosylated) PARP1.</text>
</comment>
<evidence type="ECO:0000256" key="11">
    <source>
        <dbReference type="ARBA" id="ARBA00055460"/>
    </source>
</evidence>
<dbReference type="CDD" id="cd17725">
    <property type="entry name" value="BRCT_XRCC1_rpt1"/>
    <property type="match status" value="1"/>
</dbReference>
<dbReference type="SMART" id="SM00292">
    <property type="entry name" value="BRCT"/>
    <property type="match status" value="2"/>
</dbReference>
<dbReference type="GO" id="GO:0000012">
    <property type="term" value="P:single strand break repair"/>
    <property type="evidence" value="ECO:0007669"/>
    <property type="project" value="InterPro"/>
</dbReference>
<feature type="compositionally biased region" description="Acidic residues" evidence="15">
    <location>
        <begin position="383"/>
        <end position="398"/>
    </location>
</feature>
<dbReference type="PANTHER" id="PTHR11370">
    <property type="entry name" value="DNA-REPAIR PROTEIN XRCC1"/>
    <property type="match status" value="1"/>
</dbReference>
<evidence type="ECO:0000256" key="13">
    <source>
        <dbReference type="ARBA" id="ARBA00068212"/>
    </source>
</evidence>
<evidence type="ECO:0000256" key="14">
    <source>
        <dbReference type="ARBA" id="ARBA00079580"/>
    </source>
</evidence>
<organism evidence="18 19">
    <name type="scientific">Salarias fasciatus</name>
    <name type="common">Jewelled blenny</name>
    <name type="synonym">Blennius fasciatus</name>
    <dbReference type="NCBI Taxonomy" id="181472"/>
    <lineage>
        <taxon>Eukaryota</taxon>
        <taxon>Metazoa</taxon>
        <taxon>Chordata</taxon>
        <taxon>Craniata</taxon>
        <taxon>Vertebrata</taxon>
        <taxon>Euteleostomi</taxon>
        <taxon>Actinopterygii</taxon>
        <taxon>Neopterygii</taxon>
        <taxon>Teleostei</taxon>
        <taxon>Neoteleostei</taxon>
        <taxon>Acanthomorphata</taxon>
        <taxon>Ovalentaria</taxon>
        <taxon>Blenniimorphae</taxon>
        <taxon>Blenniiformes</taxon>
        <taxon>Blennioidei</taxon>
        <taxon>Blenniidae</taxon>
        <taxon>Salariinae</taxon>
        <taxon>Salarias</taxon>
    </lineage>
</organism>
<evidence type="ECO:0000313" key="19">
    <source>
        <dbReference type="Proteomes" id="UP000472267"/>
    </source>
</evidence>
<evidence type="ECO:0000256" key="6">
    <source>
        <dbReference type="ARBA" id="ARBA00022737"/>
    </source>
</evidence>
<feature type="compositionally biased region" description="Basic and acidic residues" evidence="15">
    <location>
        <begin position="193"/>
        <end position="205"/>
    </location>
</feature>
<dbReference type="Proteomes" id="UP000472267">
    <property type="component" value="Chromosome 11"/>
</dbReference>
<protein>
    <recommendedName>
        <fullName evidence="13">DNA repair protein XRCC1</fullName>
    </recommendedName>
    <alternativeName>
        <fullName evidence="14">X-ray repair cross-complementing protein 1</fullName>
    </alternativeName>
</protein>
<dbReference type="InterPro" id="IPR008979">
    <property type="entry name" value="Galactose-bd-like_sf"/>
</dbReference>
<evidence type="ECO:0000256" key="3">
    <source>
        <dbReference type="ARBA" id="ARBA00022454"/>
    </source>
</evidence>
<dbReference type="GO" id="GO:0005694">
    <property type="term" value="C:chromosome"/>
    <property type="evidence" value="ECO:0007669"/>
    <property type="project" value="UniProtKB-SubCell"/>
</dbReference>
<dbReference type="Gene3D" id="2.60.120.260">
    <property type="entry name" value="Galactose-binding domain-like"/>
    <property type="match status" value="1"/>
</dbReference>
<keyword evidence="5" id="KW-0597">Phosphoprotein</keyword>
<dbReference type="Pfam" id="PF16589">
    <property type="entry name" value="BRCT_2"/>
    <property type="match status" value="1"/>
</dbReference>
<reference evidence="18" key="2">
    <citation type="submission" date="2025-05" db="UniProtKB">
        <authorList>
            <consortium name="Ensembl"/>
        </authorList>
    </citation>
    <scope>IDENTIFICATION</scope>
</reference>
<dbReference type="PANTHER" id="PTHR11370:SF5">
    <property type="entry name" value="DNA REPAIR PROTEIN XRCC1"/>
    <property type="match status" value="1"/>
</dbReference>
<dbReference type="GO" id="GO:0003684">
    <property type="term" value="F:damaged DNA binding"/>
    <property type="evidence" value="ECO:0007669"/>
    <property type="project" value="InterPro"/>
</dbReference>
<reference evidence="18" key="1">
    <citation type="submission" date="2019-06" db="EMBL/GenBank/DDBJ databases">
        <authorList>
            <consortium name="Wellcome Sanger Institute Data Sharing"/>
        </authorList>
    </citation>
    <scope>NUCLEOTIDE SEQUENCE [LARGE SCALE GENOMIC DNA]</scope>
</reference>
<dbReference type="GO" id="GO:0006284">
    <property type="term" value="P:base-excision repair"/>
    <property type="evidence" value="ECO:0007669"/>
    <property type="project" value="InterPro"/>
</dbReference>
<sequence length="575" mass="64438">MPEIKLKHVVSCSTEDSTHKADNLLSSDTYRKWKAARAGEKQTSVILQFEKEEQVHSIDIGNEGSAFVEVLVGNSSAVRDQDYEVLLVTSSFMSPTESRNGTNMNRVRFFGPSQLQKSTAQEKWDRVKIVCSQPYSKNIAYGLTFVKFHSPPDKNDPPPTSSPKLTKLGQFKVKDESPSSGSSLQPGSLFFNRESKSSTSLKEHSVTSVFQPPAKRKFEFSKERQSAPGPPAPKKTSPVGSPEGKAAALKNKASPASTAKGRTKRESQSKPEPKPKQKAKSPSEQQVPLNRIMEGVVFVLSGFQNPFRGELREKALDMGAKYRPDWTPDATHLICAFANTPKYSQVKSAGGMIVRKEWVLDCHKRKQKLSYKRYLMDGAESSSESEMDVDDRSEEEMSTEQRRVTPKKTPVKMEEDDEYGGSTDVDEPGDDDSAGDTEDELQRVEKSHKGKTAAAVKDEDPYGGSTDENTDVEAEVDHPIPELPDFLSGKHFFLYGKFPNNERRLLLRYIVAFNGEIEDYMTEKVQFVVTSEGWHESFEDALMENGNLNFVKPAWIYAINERQKMLPYQPYSVVP</sequence>
<dbReference type="OMA" id="WIEKCYE"/>
<accession>A0A672G5A8</accession>
<evidence type="ECO:0000256" key="10">
    <source>
        <dbReference type="ARBA" id="ARBA00023242"/>
    </source>
</evidence>
<evidence type="ECO:0000256" key="5">
    <source>
        <dbReference type="ARBA" id="ARBA00022553"/>
    </source>
</evidence>
<feature type="region of interest" description="Disordered" evidence="15">
    <location>
        <begin position="172"/>
        <end position="288"/>
    </location>
</feature>
<keyword evidence="4" id="KW-1017">Isopeptide bond</keyword>
<keyword evidence="7" id="KW-0227">DNA damage</keyword>
<keyword evidence="9" id="KW-0234">DNA repair</keyword>
<feature type="region of interest" description="Disordered" evidence="15">
    <location>
        <begin position="377"/>
        <end position="470"/>
    </location>
</feature>